<dbReference type="Gramene" id="KFK41495">
    <property type="protein sequence ID" value="KFK41495"/>
    <property type="gene ID" value="AALP_AA2G137500"/>
</dbReference>
<accession>A0A087HH93</accession>
<keyword evidence="2" id="KW-1133">Transmembrane helix</keyword>
<evidence type="ECO:0000259" key="3">
    <source>
        <dbReference type="PROSITE" id="PS50144"/>
    </source>
</evidence>
<reference evidence="5" key="1">
    <citation type="journal article" date="2015" name="Nat. Plants">
        <title>Genome expansion of Arabis alpina linked with retrotransposition and reduced symmetric DNA methylation.</title>
        <authorList>
            <person name="Willing E.M."/>
            <person name="Rawat V."/>
            <person name="Mandakova T."/>
            <person name="Maumus F."/>
            <person name="James G.V."/>
            <person name="Nordstroem K.J."/>
            <person name="Becker C."/>
            <person name="Warthmann N."/>
            <person name="Chica C."/>
            <person name="Szarzynska B."/>
            <person name="Zytnicki M."/>
            <person name="Albani M.C."/>
            <person name="Kiefer C."/>
            <person name="Bergonzi S."/>
            <person name="Castaings L."/>
            <person name="Mateos J.L."/>
            <person name="Berns M.C."/>
            <person name="Bujdoso N."/>
            <person name="Piofczyk T."/>
            <person name="de Lorenzo L."/>
            <person name="Barrero-Sicilia C."/>
            <person name="Mateos I."/>
            <person name="Piednoel M."/>
            <person name="Hagmann J."/>
            <person name="Chen-Min-Tao R."/>
            <person name="Iglesias-Fernandez R."/>
            <person name="Schuster S.C."/>
            <person name="Alonso-Blanco C."/>
            <person name="Roudier F."/>
            <person name="Carbonero P."/>
            <person name="Paz-Ares J."/>
            <person name="Davis S.J."/>
            <person name="Pecinka A."/>
            <person name="Quesneville H."/>
            <person name="Colot V."/>
            <person name="Lysak M.A."/>
            <person name="Weigel D."/>
            <person name="Coupland G."/>
            <person name="Schneeberger K."/>
        </authorList>
    </citation>
    <scope>NUCLEOTIDE SEQUENCE [LARGE SCALE GENOMIC DNA]</scope>
    <source>
        <strain evidence="5">cv. Pajares</strain>
    </source>
</reference>
<proteinExistence type="predicted"/>
<evidence type="ECO:0000313" key="5">
    <source>
        <dbReference type="Proteomes" id="UP000029120"/>
    </source>
</evidence>
<dbReference type="CDD" id="cd00121">
    <property type="entry name" value="MATH"/>
    <property type="match status" value="1"/>
</dbReference>
<dbReference type="InterPro" id="IPR050804">
    <property type="entry name" value="MCC"/>
</dbReference>
<keyword evidence="5" id="KW-1185">Reference proteome</keyword>
<dbReference type="PANTHER" id="PTHR46236">
    <property type="entry name" value="TRAF-LIKE SUPERFAMILY PROTEIN"/>
    <property type="match status" value="1"/>
</dbReference>
<protein>
    <recommendedName>
        <fullName evidence="3">MATH domain-containing protein</fullName>
    </recommendedName>
</protein>
<dbReference type="InterPro" id="IPR008974">
    <property type="entry name" value="TRAF-like"/>
</dbReference>
<evidence type="ECO:0000313" key="4">
    <source>
        <dbReference type="EMBL" id="KFK41495.1"/>
    </source>
</evidence>
<organism evidence="4 5">
    <name type="scientific">Arabis alpina</name>
    <name type="common">Alpine rock-cress</name>
    <dbReference type="NCBI Taxonomy" id="50452"/>
    <lineage>
        <taxon>Eukaryota</taxon>
        <taxon>Viridiplantae</taxon>
        <taxon>Streptophyta</taxon>
        <taxon>Embryophyta</taxon>
        <taxon>Tracheophyta</taxon>
        <taxon>Spermatophyta</taxon>
        <taxon>Magnoliopsida</taxon>
        <taxon>eudicotyledons</taxon>
        <taxon>Gunneridae</taxon>
        <taxon>Pentapetalae</taxon>
        <taxon>rosids</taxon>
        <taxon>malvids</taxon>
        <taxon>Brassicales</taxon>
        <taxon>Brassicaceae</taxon>
        <taxon>Arabideae</taxon>
        <taxon>Arabis</taxon>
    </lineage>
</organism>
<feature type="domain" description="MATH" evidence="3">
    <location>
        <begin position="6"/>
        <end position="112"/>
    </location>
</feature>
<evidence type="ECO:0000256" key="2">
    <source>
        <dbReference type="SAM" id="Phobius"/>
    </source>
</evidence>
<dbReference type="AlphaFoldDB" id="A0A087HH93"/>
<keyword evidence="1" id="KW-0175">Coiled coil</keyword>
<dbReference type="PANTHER" id="PTHR46236:SF11">
    <property type="entry name" value="TRAF-LIKE SUPERFAMILY PROTEIN"/>
    <property type="match status" value="1"/>
</dbReference>
<keyword evidence="2" id="KW-0812">Transmembrane</keyword>
<evidence type="ECO:0000256" key="1">
    <source>
        <dbReference type="ARBA" id="ARBA00023054"/>
    </source>
</evidence>
<sequence length="112" mass="12871">MENEDGDKFTWVMSLPFSQMGSKDFVFGGCKWFLKLVPMGTFGGSKFLSLFLVAASCFTSLPCRWRRHAKYRLTIAEIVKRIFARHPDMALEIRTKNQDMRTSYINVMSSSA</sequence>
<dbReference type="Pfam" id="PF22486">
    <property type="entry name" value="MATH_2"/>
    <property type="match status" value="1"/>
</dbReference>
<dbReference type="PROSITE" id="PS50144">
    <property type="entry name" value="MATH"/>
    <property type="match status" value="1"/>
</dbReference>
<gene>
    <name evidence="4" type="ordered locus">AALP_Aa2g137500</name>
</gene>
<dbReference type="Gene3D" id="2.60.210.10">
    <property type="entry name" value="Apoptosis, Tumor Necrosis Factor Receptor Associated Protein 2, Chain A"/>
    <property type="match status" value="1"/>
</dbReference>
<dbReference type="InterPro" id="IPR002083">
    <property type="entry name" value="MATH/TRAF_dom"/>
</dbReference>
<dbReference type="EMBL" id="CM002870">
    <property type="protein sequence ID" value="KFK41495.1"/>
    <property type="molecule type" value="Genomic_DNA"/>
</dbReference>
<keyword evidence="2" id="KW-0472">Membrane</keyword>
<dbReference type="Proteomes" id="UP000029120">
    <property type="component" value="Chromosome 2"/>
</dbReference>
<dbReference type="SUPFAM" id="SSF49599">
    <property type="entry name" value="TRAF domain-like"/>
    <property type="match status" value="1"/>
</dbReference>
<name>A0A087HH93_ARAAL</name>
<feature type="transmembrane region" description="Helical" evidence="2">
    <location>
        <begin position="47"/>
        <end position="65"/>
    </location>
</feature>